<dbReference type="InterPro" id="IPR003593">
    <property type="entry name" value="AAA+_ATPase"/>
</dbReference>
<proteinExistence type="inferred from homology"/>
<dbReference type="GeneID" id="99635792"/>
<evidence type="ECO:0000256" key="6">
    <source>
        <dbReference type="ARBA" id="ARBA00022840"/>
    </source>
</evidence>
<reference evidence="9 10" key="1">
    <citation type="submission" date="2018-06" db="EMBL/GenBank/DDBJ databases">
        <authorList>
            <consortium name="Pathogen Informatics"/>
            <person name="Doyle S."/>
        </authorList>
    </citation>
    <scope>NUCLEOTIDE SEQUENCE [LARGE SCALE GENOMIC DNA]</scope>
    <source>
        <strain evidence="9 10">NCTC13291</strain>
    </source>
</reference>
<feature type="domain" description="ABC transporter" evidence="8">
    <location>
        <begin position="23"/>
        <end position="270"/>
    </location>
</feature>
<dbReference type="PANTHER" id="PTHR43297">
    <property type="entry name" value="OLIGOPEPTIDE TRANSPORT ATP-BINDING PROTEIN APPD"/>
    <property type="match status" value="1"/>
</dbReference>
<dbReference type="CDD" id="cd03257">
    <property type="entry name" value="ABC_NikE_OppD_transporters"/>
    <property type="match status" value="1"/>
</dbReference>
<evidence type="ECO:0000256" key="7">
    <source>
        <dbReference type="ARBA" id="ARBA00023136"/>
    </source>
</evidence>
<name>A0A379MYP8_9PROT</name>
<dbReference type="SUPFAM" id="SSF52540">
    <property type="entry name" value="P-loop containing nucleoside triphosphate hydrolases"/>
    <property type="match status" value="1"/>
</dbReference>
<comment type="similarity">
    <text evidence="2">Belongs to the ABC transporter superfamily.</text>
</comment>
<dbReference type="GO" id="GO:0005886">
    <property type="term" value="C:plasma membrane"/>
    <property type="evidence" value="ECO:0007669"/>
    <property type="project" value="UniProtKB-SubCell"/>
</dbReference>
<evidence type="ECO:0000256" key="2">
    <source>
        <dbReference type="ARBA" id="ARBA00005417"/>
    </source>
</evidence>
<dbReference type="PANTHER" id="PTHR43297:SF2">
    <property type="entry name" value="DIPEPTIDE TRANSPORT ATP-BINDING PROTEIN DPPD"/>
    <property type="match status" value="1"/>
</dbReference>
<dbReference type="OrthoDB" id="9815712at2"/>
<keyword evidence="7" id="KW-0472">Membrane</keyword>
<evidence type="ECO:0000256" key="4">
    <source>
        <dbReference type="ARBA" id="ARBA00022475"/>
    </source>
</evidence>
<sequence>MSVAVRERHAVPLPGEVAARPLLEVRNLRIQAGPLSVVRGVDLVLRPGETLGIIGESGSGKTVTGLSLLRLLPEGLRAEADVLVWRDRDLTGLSDREFRPYRGRELAMVFQDPVGSFNPAKTIGWHLRTALARRDEGRKPEPWYPRAVSLLEGVGIPRPEAVLERYPHQLSGGMLQRALIAMVVALEPGLIVADEPTTNLDNIVEQQILALFRDLRHRLAAAFVFITHDIGIAGQISDRLAVMYAGEIVETGPAAQILAAPRHPYTRGLIATAHALVTRAERLAEIPGQLPPPGARPEGCVFRPRCTWAQEGCEAVQPLRTVAPGRQIRCLLNA</sequence>
<dbReference type="Pfam" id="PF08352">
    <property type="entry name" value="oligo_HPY"/>
    <property type="match status" value="1"/>
</dbReference>
<dbReference type="GO" id="GO:0016887">
    <property type="term" value="F:ATP hydrolysis activity"/>
    <property type="evidence" value="ECO:0007669"/>
    <property type="project" value="InterPro"/>
</dbReference>
<evidence type="ECO:0000259" key="8">
    <source>
        <dbReference type="PROSITE" id="PS50893"/>
    </source>
</evidence>
<protein>
    <submittedName>
        <fullName evidence="9">Glutathione import ATP-binding protein GsiA</fullName>
        <ecNumber evidence="9">3.6.3.-</ecNumber>
    </submittedName>
</protein>
<dbReference type="SMART" id="SM00382">
    <property type="entry name" value="AAA"/>
    <property type="match status" value="1"/>
</dbReference>
<dbReference type="Pfam" id="PF00005">
    <property type="entry name" value="ABC_tran"/>
    <property type="match status" value="1"/>
</dbReference>
<keyword evidence="5" id="KW-0547">Nucleotide-binding</keyword>
<keyword evidence="9" id="KW-0378">Hydrolase</keyword>
<dbReference type="Proteomes" id="UP000254919">
    <property type="component" value="Unassembled WGS sequence"/>
</dbReference>
<dbReference type="EC" id="3.6.3.-" evidence="9"/>
<dbReference type="InterPro" id="IPR027417">
    <property type="entry name" value="P-loop_NTPase"/>
</dbReference>
<keyword evidence="4" id="KW-1003">Cell membrane</keyword>
<evidence type="ECO:0000256" key="3">
    <source>
        <dbReference type="ARBA" id="ARBA00022448"/>
    </source>
</evidence>
<dbReference type="InterPro" id="IPR017871">
    <property type="entry name" value="ABC_transporter-like_CS"/>
</dbReference>
<dbReference type="GO" id="GO:0005524">
    <property type="term" value="F:ATP binding"/>
    <property type="evidence" value="ECO:0007669"/>
    <property type="project" value="UniProtKB-KW"/>
</dbReference>
<dbReference type="InterPro" id="IPR050388">
    <property type="entry name" value="ABC_Ni/Peptide_Import"/>
</dbReference>
<evidence type="ECO:0000256" key="5">
    <source>
        <dbReference type="ARBA" id="ARBA00022741"/>
    </source>
</evidence>
<gene>
    <name evidence="9" type="primary">gsiA_2</name>
    <name evidence="9" type="ORF">NCTC13291_00862</name>
</gene>
<dbReference type="PROSITE" id="PS00211">
    <property type="entry name" value="ABC_TRANSPORTER_1"/>
    <property type="match status" value="1"/>
</dbReference>
<accession>A0A379MYP8</accession>
<dbReference type="EMBL" id="UGVN01000001">
    <property type="protein sequence ID" value="SUE38764.1"/>
    <property type="molecule type" value="Genomic_DNA"/>
</dbReference>
<evidence type="ECO:0000256" key="1">
    <source>
        <dbReference type="ARBA" id="ARBA00004417"/>
    </source>
</evidence>
<dbReference type="AlphaFoldDB" id="A0A379MYP8"/>
<dbReference type="NCBIfam" id="TIGR01727">
    <property type="entry name" value="oligo_HPY"/>
    <property type="match status" value="1"/>
</dbReference>
<comment type="subcellular location">
    <subcellularLocation>
        <location evidence="1">Cell inner membrane</location>
        <topology evidence="1">Peripheral membrane protein</topology>
    </subcellularLocation>
</comment>
<evidence type="ECO:0000313" key="10">
    <source>
        <dbReference type="Proteomes" id="UP000254919"/>
    </source>
</evidence>
<keyword evidence="3" id="KW-0813">Transport</keyword>
<dbReference type="PROSITE" id="PS50893">
    <property type="entry name" value="ABC_TRANSPORTER_2"/>
    <property type="match status" value="1"/>
</dbReference>
<keyword evidence="6 9" id="KW-0067">ATP-binding</keyword>
<dbReference type="InterPro" id="IPR003439">
    <property type="entry name" value="ABC_transporter-like_ATP-bd"/>
</dbReference>
<dbReference type="GO" id="GO:0015833">
    <property type="term" value="P:peptide transport"/>
    <property type="evidence" value="ECO:0007669"/>
    <property type="project" value="InterPro"/>
</dbReference>
<dbReference type="RefSeq" id="WP_079253416.1">
    <property type="nucleotide sequence ID" value="NZ_AP031462.1"/>
</dbReference>
<evidence type="ECO:0000313" key="9">
    <source>
        <dbReference type="EMBL" id="SUE38764.1"/>
    </source>
</evidence>
<dbReference type="Gene3D" id="3.40.50.300">
    <property type="entry name" value="P-loop containing nucleotide triphosphate hydrolases"/>
    <property type="match status" value="1"/>
</dbReference>
<organism evidence="9 10">
    <name type="scientific">Roseomonas mucosa</name>
    <dbReference type="NCBI Taxonomy" id="207340"/>
    <lineage>
        <taxon>Bacteria</taxon>
        <taxon>Pseudomonadati</taxon>
        <taxon>Pseudomonadota</taxon>
        <taxon>Alphaproteobacteria</taxon>
        <taxon>Acetobacterales</taxon>
        <taxon>Roseomonadaceae</taxon>
        <taxon>Roseomonas</taxon>
    </lineage>
</organism>
<dbReference type="InterPro" id="IPR013563">
    <property type="entry name" value="Oligopep_ABC_C"/>
</dbReference>